<dbReference type="SUPFAM" id="SSF55120">
    <property type="entry name" value="Pseudouridine synthase"/>
    <property type="match status" value="1"/>
</dbReference>
<dbReference type="PANTHER" id="PTHR21600">
    <property type="entry name" value="MITOCHONDRIAL RNA PSEUDOURIDINE SYNTHASE"/>
    <property type="match status" value="1"/>
</dbReference>
<dbReference type="STRING" id="1797469.A3F08_01390"/>
<dbReference type="PANTHER" id="PTHR21600:SF86">
    <property type="entry name" value="PSEUDOURIDINE SYNTHASE RSUA_RLUA-LIKE DOMAIN-CONTAINING PROTEIN"/>
    <property type="match status" value="1"/>
</dbReference>
<feature type="domain" description="Pseudouridine synthase RsuA/RluA-like" evidence="1">
    <location>
        <begin position="16"/>
        <end position="238"/>
    </location>
</feature>
<dbReference type="CDD" id="cd02869">
    <property type="entry name" value="PseudoU_synth_RluA_like"/>
    <property type="match status" value="1"/>
</dbReference>
<name>A0A1F5EKE1_9BACT</name>
<dbReference type="Pfam" id="PF00849">
    <property type="entry name" value="PseudoU_synth_2"/>
    <property type="match status" value="1"/>
</dbReference>
<dbReference type="GO" id="GO:0000455">
    <property type="term" value="P:enzyme-directed rRNA pseudouridine synthesis"/>
    <property type="evidence" value="ECO:0007669"/>
    <property type="project" value="TreeGrafter"/>
</dbReference>
<gene>
    <name evidence="2" type="ORF">A3F08_01390</name>
</gene>
<dbReference type="InterPro" id="IPR050188">
    <property type="entry name" value="RluA_PseudoU_synthase"/>
</dbReference>
<protein>
    <recommendedName>
        <fullName evidence="1">Pseudouridine synthase RsuA/RluA-like domain-containing protein</fullName>
    </recommendedName>
</protein>
<comment type="caution">
    <text evidence="2">The sequence shown here is derived from an EMBL/GenBank/DDBJ whole genome shotgun (WGS) entry which is preliminary data.</text>
</comment>
<organism evidence="2 3">
    <name type="scientific">Candidatus Berkelbacteria bacterium RIFCSPHIGHO2_12_FULL_36_9</name>
    <dbReference type="NCBI Taxonomy" id="1797469"/>
    <lineage>
        <taxon>Bacteria</taxon>
        <taxon>Candidatus Berkelbacteria</taxon>
    </lineage>
</organism>
<dbReference type="GO" id="GO:0009982">
    <property type="term" value="F:pseudouridine synthase activity"/>
    <property type="evidence" value="ECO:0007669"/>
    <property type="project" value="InterPro"/>
</dbReference>
<evidence type="ECO:0000313" key="3">
    <source>
        <dbReference type="Proteomes" id="UP000176451"/>
    </source>
</evidence>
<reference evidence="2 3" key="1">
    <citation type="journal article" date="2016" name="Nat. Commun.">
        <title>Thousands of microbial genomes shed light on interconnected biogeochemical processes in an aquifer system.</title>
        <authorList>
            <person name="Anantharaman K."/>
            <person name="Brown C.T."/>
            <person name="Hug L.A."/>
            <person name="Sharon I."/>
            <person name="Castelle C.J."/>
            <person name="Probst A.J."/>
            <person name="Thomas B.C."/>
            <person name="Singh A."/>
            <person name="Wilkins M.J."/>
            <person name="Karaoz U."/>
            <person name="Brodie E.L."/>
            <person name="Williams K.H."/>
            <person name="Hubbard S.S."/>
            <person name="Banfield J.F."/>
        </authorList>
    </citation>
    <scope>NUCLEOTIDE SEQUENCE [LARGE SCALE GENOMIC DNA]</scope>
</reference>
<dbReference type="Gene3D" id="3.30.2350.10">
    <property type="entry name" value="Pseudouridine synthase"/>
    <property type="match status" value="1"/>
</dbReference>
<dbReference type="GO" id="GO:0140098">
    <property type="term" value="F:catalytic activity, acting on RNA"/>
    <property type="evidence" value="ECO:0007669"/>
    <property type="project" value="UniProtKB-ARBA"/>
</dbReference>
<dbReference type="Proteomes" id="UP000176451">
    <property type="component" value="Unassembled WGS sequence"/>
</dbReference>
<evidence type="ECO:0000259" key="1">
    <source>
        <dbReference type="Pfam" id="PF00849"/>
    </source>
</evidence>
<sequence length="302" mass="34903">MNKIKFDPKIIYENQDFLVVDKPAGLIAHPTSPIRLRSGLPGTNPEKETEKTLVEWLLEKYPEVKKYIKCHSEAKPKNLTRSFANAQDDVNTHWPDPTRPGIVHRLDKDTSGLLLVAKNPKTLNFFQDQFRNRVTEKTYLALVLGKVEPKEGIIKGMIGRDQNNKTKQHSTFFDLSWNKGKTRPAETLYRVLKYYESYQNNIRVSPRNHPRESAKSVLTLLEVKPKTGRMHQVRVHLKQDGWPIIGDQVYNTKESKKVSDVLDLHRQFLHAHKLKIKIPSGEIKEFLCDPPNDLNHILGHLK</sequence>
<evidence type="ECO:0000313" key="2">
    <source>
        <dbReference type="EMBL" id="OGD67800.1"/>
    </source>
</evidence>
<dbReference type="InterPro" id="IPR020103">
    <property type="entry name" value="PsdUridine_synth_cat_dom_sf"/>
</dbReference>
<dbReference type="InterPro" id="IPR006145">
    <property type="entry name" value="PsdUridine_synth_RsuA/RluA"/>
</dbReference>
<dbReference type="AlphaFoldDB" id="A0A1F5EKE1"/>
<dbReference type="InterPro" id="IPR006224">
    <property type="entry name" value="PsdUridine_synth_RluA-like_CS"/>
</dbReference>
<accession>A0A1F5EKE1</accession>
<dbReference type="EMBL" id="MEZV01000009">
    <property type="protein sequence ID" value="OGD67800.1"/>
    <property type="molecule type" value="Genomic_DNA"/>
</dbReference>
<dbReference type="PROSITE" id="PS01129">
    <property type="entry name" value="PSI_RLU"/>
    <property type="match status" value="1"/>
</dbReference>
<proteinExistence type="predicted"/>
<dbReference type="GO" id="GO:0003723">
    <property type="term" value="F:RNA binding"/>
    <property type="evidence" value="ECO:0007669"/>
    <property type="project" value="InterPro"/>
</dbReference>